<dbReference type="InterPro" id="IPR036188">
    <property type="entry name" value="FAD/NAD-bd_sf"/>
</dbReference>
<proteinExistence type="predicted"/>
<dbReference type="InterPro" id="IPR006076">
    <property type="entry name" value="FAD-dep_OxRdtase"/>
</dbReference>
<dbReference type="Pfam" id="PF01266">
    <property type="entry name" value="DAO"/>
    <property type="match status" value="1"/>
</dbReference>
<sequence>MSKPASLPSKDASASFWHTEPKLLGHRTTTDLPRHTDIVVVGSGISGASVVHHVFEELRNAEVKKEVLVLEAREVCWGATGR</sequence>
<dbReference type="OrthoDB" id="429143at2759"/>
<keyword evidence="3" id="KW-1185">Reference proteome</keyword>
<organism evidence="2 3">
    <name type="scientific">Aureobasidium uvarum</name>
    <dbReference type="NCBI Taxonomy" id="2773716"/>
    <lineage>
        <taxon>Eukaryota</taxon>
        <taxon>Fungi</taxon>
        <taxon>Dikarya</taxon>
        <taxon>Ascomycota</taxon>
        <taxon>Pezizomycotina</taxon>
        <taxon>Dothideomycetes</taxon>
        <taxon>Dothideomycetidae</taxon>
        <taxon>Dothideales</taxon>
        <taxon>Saccotheciaceae</taxon>
        <taxon>Aureobasidium</taxon>
    </lineage>
</organism>
<reference evidence="2" key="1">
    <citation type="submission" date="2020-06" db="EMBL/GenBank/DDBJ databases">
        <authorList>
            <person name="Onetto C."/>
        </authorList>
    </citation>
    <scope>NUCLEOTIDE SEQUENCE</scope>
</reference>
<dbReference type="Proteomes" id="UP000745764">
    <property type="component" value="Unassembled WGS sequence"/>
</dbReference>
<evidence type="ECO:0000259" key="1">
    <source>
        <dbReference type="Pfam" id="PF01266"/>
    </source>
</evidence>
<dbReference type="AlphaFoldDB" id="A0A9N8PNK4"/>
<evidence type="ECO:0000313" key="2">
    <source>
        <dbReference type="EMBL" id="CAD0106065.1"/>
    </source>
</evidence>
<feature type="domain" description="FAD dependent oxidoreductase" evidence="1">
    <location>
        <begin position="37"/>
        <end position="82"/>
    </location>
</feature>
<comment type="caution">
    <text evidence="2">The sequence shown here is derived from an EMBL/GenBank/DDBJ whole genome shotgun (WGS) entry which is preliminary data.</text>
</comment>
<dbReference type="Gene3D" id="3.50.50.60">
    <property type="entry name" value="FAD/NAD(P)-binding domain"/>
    <property type="match status" value="1"/>
</dbReference>
<accession>A0A9N8PNK4</accession>
<name>A0A9N8PNK4_9PEZI</name>
<dbReference type="EMBL" id="CAINUL010000001">
    <property type="protein sequence ID" value="CAD0106065.1"/>
    <property type="molecule type" value="Genomic_DNA"/>
</dbReference>
<evidence type="ECO:0000313" key="3">
    <source>
        <dbReference type="Proteomes" id="UP000745764"/>
    </source>
</evidence>
<protein>
    <recommendedName>
        <fullName evidence="1">FAD dependent oxidoreductase domain-containing protein</fullName>
    </recommendedName>
</protein>
<gene>
    <name evidence="2" type="ORF">AWRI4620_LOCUS320</name>
</gene>
<dbReference type="SUPFAM" id="SSF51905">
    <property type="entry name" value="FAD/NAD(P)-binding domain"/>
    <property type="match status" value="1"/>
</dbReference>